<keyword evidence="1" id="KW-0472">Membrane</keyword>
<accession>A0A1G7B0V0</accession>
<dbReference type="Proteomes" id="UP000243205">
    <property type="component" value="Unassembled WGS sequence"/>
</dbReference>
<organism evidence="2 3">
    <name type="scientific">Desulfuromonas thiophila</name>
    <dbReference type="NCBI Taxonomy" id="57664"/>
    <lineage>
        <taxon>Bacteria</taxon>
        <taxon>Pseudomonadati</taxon>
        <taxon>Thermodesulfobacteriota</taxon>
        <taxon>Desulfuromonadia</taxon>
        <taxon>Desulfuromonadales</taxon>
        <taxon>Desulfuromonadaceae</taxon>
        <taxon>Desulfuromonas</taxon>
    </lineage>
</organism>
<proteinExistence type="predicted"/>
<keyword evidence="1" id="KW-1133">Transmembrane helix</keyword>
<sequence>MDCNNPAQITPCPQAVEAAEKAVAKTFAILGVDIHDPAQVAEFQDDLRFGRKVRRSFERGLFPAFLTIIGLIGAAFIAGLRFGK</sequence>
<reference evidence="3" key="1">
    <citation type="submission" date="2016-10" db="EMBL/GenBank/DDBJ databases">
        <authorList>
            <person name="Varghese N."/>
            <person name="Submissions S."/>
        </authorList>
    </citation>
    <scope>NUCLEOTIDE SEQUENCE [LARGE SCALE GENOMIC DNA]</scope>
    <source>
        <strain evidence="3">DSM 8987</strain>
    </source>
</reference>
<dbReference type="RefSeq" id="WP_092077479.1">
    <property type="nucleotide sequence ID" value="NZ_FNAQ01000005.1"/>
</dbReference>
<evidence type="ECO:0000313" key="2">
    <source>
        <dbReference type="EMBL" id="SDE20641.1"/>
    </source>
</evidence>
<protein>
    <submittedName>
        <fullName evidence="2">Uncharacterized protein</fullName>
    </submittedName>
</protein>
<dbReference type="AlphaFoldDB" id="A0A1G7B0V0"/>
<dbReference type="STRING" id="57664.SAMN05661003_1055"/>
<name>A0A1G7B0V0_9BACT</name>
<gene>
    <name evidence="2" type="ORF">SAMN05661003_1055</name>
</gene>
<keyword evidence="3" id="KW-1185">Reference proteome</keyword>
<evidence type="ECO:0000256" key="1">
    <source>
        <dbReference type="SAM" id="Phobius"/>
    </source>
</evidence>
<feature type="transmembrane region" description="Helical" evidence="1">
    <location>
        <begin position="61"/>
        <end position="82"/>
    </location>
</feature>
<dbReference type="EMBL" id="FNAQ01000005">
    <property type="protein sequence ID" value="SDE20641.1"/>
    <property type="molecule type" value="Genomic_DNA"/>
</dbReference>
<evidence type="ECO:0000313" key="3">
    <source>
        <dbReference type="Proteomes" id="UP000243205"/>
    </source>
</evidence>
<keyword evidence="1" id="KW-0812">Transmembrane</keyword>